<gene>
    <name evidence="1" type="ORF">FHS42_007541</name>
</gene>
<dbReference type="Proteomes" id="UP000588098">
    <property type="component" value="Unassembled WGS sequence"/>
</dbReference>
<accession>A0A7W9V2L8</accession>
<keyword evidence="2" id="KW-1185">Reference proteome</keyword>
<evidence type="ECO:0000313" key="2">
    <source>
        <dbReference type="Proteomes" id="UP000588098"/>
    </source>
</evidence>
<dbReference type="AlphaFoldDB" id="A0A7W9V2L8"/>
<protein>
    <submittedName>
        <fullName evidence="1">Uncharacterized protein</fullName>
    </submittedName>
</protein>
<proteinExistence type="predicted"/>
<name>A0A7W9V2L8_9ACTN</name>
<organism evidence="1 2">
    <name type="scientific">Streptomyces zagrosensis</name>
    <dbReference type="NCBI Taxonomy" id="1042984"/>
    <lineage>
        <taxon>Bacteria</taxon>
        <taxon>Bacillati</taxon>
        <taxon>Actinomycetota</taxon>
        <taxon>Actinomycetes</taxon>
        <taxon>Kitasatosporales</taxon>
        <taxon>Streptomycetaceae</taxon>
        <taxon>Streptomyces</taxon>
    </lineage>
</organism>
<evidence type="ECO:0000313" key="1">
    <source>
        <dbReference type="EMBL" id="MBB5940443.1"/>
    </source>
</evidence>
<reference evidence="1 2" key="1">
    <citation type="submission" date="2020-08" db="EMBL/GenBank/DDBJ databases">
        <title>Genomic Encyclopedia of Type Strains, Phase III (KMG-III): the genomes of soil and plant-associated and newly described type strains.</title>
        <authorList>
            <person name="Whitman W."/>
        </authorList>
    </citation>
    <scope>NUCLEOTIDE SEQUENCE [LARGE SCALE GENOMIC DNA]</scope>
    <source>
        <strain evidence="1 2">CECT 8305</strain>
    </source>
</reference>
<comment type="caution">
    <text evidence="1">The sequence shown here is derived from an EMBL/GenBank/DDBJ whole genome shotgun (WGS) entry which is preliminary data.</text>
</comment>
<sequence length="128" mass="13928">MNTRLTGLAFQGFDDRWISAAKVPLAFGVRDHSPSMPAVMRPLLCCVTRFTLTSVLLRLRSMSFWKLRTFFGPPSCVALKILCLSRRTFSSQVAQSMPCQSSKSSWGPFTAGEGVTAGAVISMFASGV</sequence>
<dbReference type="EMBL" id="JACHJL010000056">
    <property type="protein sequence ID" value="MBB5940443.1"/>
    <property type="molecule type" value="Genomic_DNA"/>
</dbReference>